<reference evidence="2" key="1">
    <citation type="journal article" date="2016" name="Gigascience">
        <title>De novo construction of an expanded transcriptome assembly for the western tarnished plant bug, Lygus hesperus.</title>
        <authorList>
            <person name="Tassone E.E."/>
            <person name="Geib S.M."/>
            <person name="Hall B."/>
            <person name="Fabrick J.A."/>
            <person name="Brent C.S."/>
            <person name="Hull J.J."/>
        </authorList>
    </citation>
    <scope>NUCLEOTIDE SEQUENCE</scope>
</reference>
<evidence type="ECO:0000256" key="1">
    <source>
        <dbReference type="SAM" id="MobiDB-lite"/>
    </source>
</evidence>
<feature type="region of interest" description="Disordered" evidence="1">
    <location>
        <begin position="84"/>
        <end position="185"/>
    </location>
</feature>
<gene>
    <name evidence="2" type="ORF">g.41262</name>
</gene>
<proteinExistence type="predicted"/>
<feature type="compositionally biased region" description="Polar residues" evidence="1">
    <location>
        <begin position="153"/>
        <end position="179"/>
    </location>
</feature>
<organism evidence="2">
    <name type="scientific">Lygus hesperus</name>
    <name type="common">Western plant bug</name>
    <dbReference type="NCBI Taxonomy" id="30085"/>
    <lineage>
        <taxon>Eukaryota</taxon>
        <taxon>Metazoa</taxon>
        <taxon>Ecdysozoa</taxon>
        <taxon>Arthropoda</taxon>
        <taxon>Hexapoda</taxon>
        <taxon>Insecta</taxon>
        <taxon>Pterygota</taxon>
        <taxon>Neoptera</taxon>
        <taxon>Paraneoptera</taxon>
        <taxon>Hemiptera</taxon>
        <taxon>Heteroptera</taxon>
        <taxon>Panheteroptera</taxon>
        <taxon>Cimicomorpha</taxon>
        <taxon>Miridae</taxon>
        <taxon>Mirini</taxon>
        <taxon>Lygus</taxon>
    </lineage>
</organism>
<dbReference type="EMBL" id="GDHC01008770">
    <property type="protein sequence ID" value="JAQ09859.1"/>
    <property type="molecule type" value="Transcribed_RNA"/>
</dbReference>
<dbReference type="AlphaFoldDB" id="A0A146LRD9"/>
<sequence>AGSTMSQAVYNVITAASLALSLICVASVPTTLKSTLKIVNSTNIRELKHNFAVEDKAVAYVYPVGTDESAQSSWTASVSLPKTEAERMAAPKKHSSQVKDSSLSAKPTANPTVKTGKDYPANTGTESTTEKLEDKMVTSATESLKTRSDAESKQNNTSLEITSTAPTLSETQRNQNATRDNGKPDCFTRVLSEDDDDKLIVYNSTRQEVEAKGLEVFDTVCKGDDDWDKVISAGALASLCCGSG</sequence>
<feature type="non-terminal residue" evidence="2">
    <location>
        <position position="1"/>
    </location>
</feature>
<evidence type="ECO:0000313" key="2">
    <source>
        <dbReference type="EMBL" id="JAQ09859.1"/>
    </source>
</evidence>
<name>A0A146LRD9_LYGHE</name>
<accession>A0A146LRD9</accession>
<protein>
    <submittedName>
        <fullName evidence="2">Uncharacterized protein</fullName>
    </submittedName>
</protein>
<feature type="compositionally biased region" description="Polar residues" evidence="1">
    <location>
        <begin position="98"/>
        <end position="113"/>
    </location>
</feature>